<keyword evidence="3" id="KW-0378">Hydrolase</keyword>
<evidence type="ECO:0000256" key="1">
    <source>
        <dbReference type="ARBA" id="ARBA00022670"/>
    </source>
</evidence>
<dbReference type="GO" id="GO:0008237">
    <property type="term" value="F:metallopeptidase activity"/>
    <property type="evidence" value="ECO:0007669"/>
    <property type="project" value="UniProtKB-KW"/>
</dbReference>
<protein>
    <submittedName>
        <fullName evidence="7">Matrixin family metalloprotease</fullName>
    </submittedName>
</protein>
<evidence type="ECO:0000313" key="7">
    <source>
        <dbReference type="EMBL" id="NKX52490.1"/>
    </source>
</evidence>
<dbReference type="Pfam" id="PF00413">
    <property type="entry name" value="Peptidase_M10"/>
    <property type="match status" value="1"/>
</dbReference>
<evidence type="ECO:0000256" key="5">
    <source>
        <dbReference type="SAM" id="MobiDB-lite"/>
    </source>
</evidence>
<dbReference type="Proteomes" id="UP000523795">
    <property type="component" value="Unassembled WGS sequence"/>
</dbReference>
<evidence type="ECO:0000256" key="2">
    <source>
        <dbReference type="ARBA" id="ARBA00022723"/>
    </source>
</evidence>
<keyword evidence="1" id="KW-0645">Protease</keyword>
<feature type="domain" description="Peptidase M10 metallopeptidase" evidence="6">
    <location>
        <begin position="159"/>
        <end position="185"/>
    </location>
</feature>
<dbReference type="InterPro" id="IPR024079">
    <property type="entry name" value="MetalloPept_cat_dom_sf"/>
</dbReference>
<keyword evidence="8" id="KW-1185">Reference proteome</keyword>
<dbReference type="InterPro" id="IPR001818">
    <property type="entry name" value="Pept_M10_metallopeptidase"/>
</dbReference>
<evidence type="ECO:0000256" key="4">
    <source>
        <dbReference type="ARBA" id="ARBA00022833"/>
    </source>
</evidence>
<evidence type="ECO:0000313" key="8">
    <source>
        <dbReference type="Proteomes" id="UP000523795"/>
    </source>
</evidence>
<keyword evidence="4" id="KW-0862">Zinc</keyword>
<dbReference type="EMBL" id="JAAZSR010000560">
    <property type="protein sequence ID" value="NKX52490.1"/>
    <property type="molecule type" value="Genomic_DNA"/>
</dbReference>
<name>A0ABX1JWB4_9MICC</name>
<dbReference type="Gene3D" id="3.40.390.10">
    <property type="entry name" value="Collagenase (Catalytic Domain)"/>
    <property type="match status" value="1"/>
</dbReference>
<organism evidence="7 8">
    <name type="scientific">Arthrobacter deserti</name>
    <dbReference type="NCBI Taxonomy" id="1742687"/>
    <lineage>
        <taxon>Bacteria</taxon>
        <taxon>Bacillati</taxon>
        <taxon>Actinomycetota</taxon>
        <taxon>Actinomycetes</taxon>
        <taxon>Micrococcales</taxon>
        <taxon>Micrococcaceae</taxon>
        <taxon>Arthrobacter</taxon>
    </lineage>
</organism>
<reference evidence="7 8" key="1">
    <citation type="submission" date="2020-04" db="EMBL/GenBank/DDBJ databases">
        <authorList>
            <person name="Liu S."/>
        </authorList>
    </citation>
    <scope>NUCLEOTIDE SEQUENCE [LARGE SCALE GENOMIC DNA]</scope>
    <source>
        <strain evidence="7 8">CGMCC 1.15091</strain>
    </source>
</reference>
<keyword evidence="7" id="KW-0482">Metalloprotease</keyword>
<accession>A0ABX1JWB4</accession>
<feature type="non-terminal residue" evidence="7">
    <location>
        <position position="186"/>
    </location>
</feature>
<keyword evidence="2" id="KW-0479">Metal-binding</keyword>
<proteinExistence type="predicted"/>
<sequence>MGAEGGRGAWSRLPRLAVVLLLPALLLPACSGPQPDAPAACLLPADAEGMDIDPTDSPETPWEKPDGQELSVSFETAGLSGRYAGMVAEAARIWSSSPCVEALAVDECAPDANCVTVQEEFSGGRSTDGESTGYSSDGIREGGTITLYTRLLDQTTDNGALATVVHEMGHALGLVHRQDRGSVMHA</sequence>
<gene>
    <name evidence="7" type="ORF">HER39_18315</name>
</gene>
<feature type="region of interest" description="Disordered" evidence="5">
    <location>
        <begin position="47"/>
        <end position="67"/>
    </location>
</feature>
<dbReference type="SUPFAM" id="SSF55486">
    <property type="entry name" value="Metalloproteases ('zincins'), catalytic domain"/>
    <property type="match status" value="1"/>
</dbReference>
<comment type="caution">
    <text evidence="7">The sequence shown here is derived from an EMBL/GenBank/DDBJ whole genome shotgun (WGS) entry which is preliminary data.</text>
</comment>
<evidence type="ECO:0000256" key="3">
    <source>
        <dbReference type="ARBA" id="ARBA00022801"/>
    </source>
</evidence>
<evidence type="ECO:0000259" key="6">
    <source>
        <dbReference type="Pfam" id="PF00413"/>
    </source>
</evidence>